<comment type="caution">
    <text evidence="2">The sequence shown here is derived from an EMBL/GenBank/DDBJ whole genome shotgun (WGS) entry which is preliminary data.</text>
</comment>
<keyword evidence="1" id="KW-1133">Transmembrane helix</keyword>
<name>A0A7W9CHJ9_9CAUL</name>
<evidence type="ECO:0000313" key="2">
    <source>
        <dbReference type="EMBL" id="MBB5745518.1"/>
    </source>
</evidence>
<evidence type="ECO:0000313" key="3">
    <source>
        <dbReference type="Proteomes" id="UP000545037"/>
    </source>
</evidence>
<evidence type="ECO:0000256" key="1">
    <source>
        <dbReference type="SAM" id="Phobius"/>
    </source>
</evidence>
<sequence>MTQDPVTTAADIAFIRDLAEQGRNTAPLNGPFLIAAAVIFGVANLGQWALATGQFDVSPWAALWLWVGAAVVFGLSLAVLIRRQDRKPGANTLVNKAIGASWTAVGFGIFAVWLAFTGIGFKTGDWAMMWAMPSLVFAAYGSAWFVAGEMTGRSWMKAIALMSFAGAAALGLFIGDPAIYLVFTIMLLLVALIPGIVLTRQEPAASV</sequence>
<feature type="transmembrane region" description="Helical" evidence="1">
    <location>
        <begin position="154"/>
        <end position="174"/>
    </location>
</feature>
<feature type="transmembrane region" description="Helical" evidence="1">
    <location>
        <begin position="32"/>
        <end position="51"/>
    </location>
</feature>
<feature type="transmembrane region" description="Helical" evidence="1">
    <location>
        <begin position="180"/>
        <end position="199"/>
    </location>
</feature>
<dbReference type="Proteomes" id="UP000545037">
    <property type="component" value="Unassembled WGS sequence"/>
</dbReference>
<gene>
    <name evidence="2" type="ORF">GGR13_001102</name>
</gene>
<feature type="transmembrane region" description="Helical" evidence="1">
    <location>
        <begin position="63"/>
        <end position="81"/>
    </location>
</feature>
<dbReference type="AlphaFoldDB" id="A0A7W9CHJ9"/>
<reference evidence="2 3" key="1">
    <citation type="submission" date="2020-08" db="EMBL/GenBank/DDBJ databases">
        <title>Genomic Encyclopedia of Type Strains, Phase IV (KMG-IV): sequencing the most valuable type-strain genomes for metagenomic binning, comparative biology and taxonomic classification.</title>
        <authorList>
            <person name="Goeker M."/>
        </authorList>
    </citation>
    <scope>NUCLEOTIDE SEQUENCE [LARGE SCALE GENOMIC DNA]</scope>
    <source>
        <strain evidence="2 3">DSM 4737</strain>
    </source>
</reference>
<proteinExistence type="predicted"/>
<protein>
    <submittedName>
        <fullName evidence="2">Uncharacterized protein</fullName>
    </submittedName>
</protein>
<feature type="transmembrane region" description="Helical" evidence="1">
    <location>
        <begin position="128"/>
        <end position="147"/>
    </location>
</feature>
<dbReference type="EMBL" id="JACHOR010000002">
    <property type="protein sequence ID" value="MBB5745518.1"/>
    <property type="molecule type" value="Genomic_DNA"/>
</dbReference>
<accession>A0A7W9CHJ9</accession>
<keyword evidence="1" id="KW-0472">Membrane</keyword>
<keyword evidence="3" id="KW-1185">Reference proteome</keyword>
<feature type="transmembrane region" description="Helical" evidence="1">
    <location>
        <begin position="93"/>
        <end position="116"/>
    </location>
</feature>
<organism evidence="2 3">
    <name type="scientific">Brevundimonas variabilis</name>
    <dbReference type="NCBI Taxonomy" id="74312"/>
    <lineage>
        <taxon>Bacteria</taxon>
        <taxon>Pseudomonadati</taxon>
        <taxon>Pseudomonadota</taxon>
        <taxon>Alphaproteobacteria</taxon>
        <taxon>Caulobacterales</taxon>
        <taxon>Caulobacteraceae</taxon>
        <taxon>Brevundimonas</taxon>
    </lineage>
</organism>
<dbReference type="RefSeq" id="WP_183212504.1">
    <property type="nucleotide sequence ID" value="NZ_JACHOR010000002.1"/>
</dbReference>
<keyword evidence="1" id="KW-0812">Transmembrane</keyword>